<dbReference type="EMBL" id="AE017349">
    <property type="protein sequence ID" value="ALO60778.1"/>
    <property type="molecule type" value="Genomic_DNA"/>
</dbReference>
<dbReference type="KEGG" id="cne:CNI02965"/>
<accession>A0A0S2LIT0</accession>
<dbReference type="OrthoDB" id="440755at2759"/>
<keyword evidence="1" id="KW-0812">Transmembrane</keyword>
<evidence type="ECO:0000313" key="2">
    <source>
        <dbReference type="EMBL" id="ALO60778.1"/>
    </source>
</evidence>
<keyword evidence="1" id="KW-0472">Membrane</keyword>
<dbReference type="GeneID" id="36393040"/>
<dbReference type="PaxDb" id="214684-A0A0S2LIT0"/>
<dbReference type="RefSeq" id="XP_024514412.1">
    <property type="nucleotide sequence ID" value="XM_024658741.1"/>
</dbReference>
<proteinExistence type="predicted"/>
<evidence type="ECO:0000256" key="1">
    <source>
        <dbReference type="SAM" id="Phobius"/>
    </source>
</evidence>
<reference evidence="2" key="3">
    <citation type="submission" date="2015-11" db="EMBL/GenBank/DDBJ databases">
        <authorList>
            <person name="Janbon G."/>
            <person name="Paulet D."/>
            <person name="Chon C.C."/>
            <person name="Mornico D."/>
        </authorList>
    </citation>
    <scope>NUCLEOTIDE SEQUENCE</scope>
    <source>
        <strain evidence="2">JEC21</strain>
    </source>
</reference>
<keyword evidence="1" id="KW-1133">Transmembrane helix</keyword>
<feature type="transmembrane region" description="Helical" evidence="1">
    <location>
        <begin position="63"/>
        <end position="82"/>
    </location>
</feature>
<reference evidence="2 3" key="2">
    <citation type="journal article" date="2005" name="Science">
        <title>The genome of the basidiomycetous yeast and human pathogen Cryptococcus neoformans.</title>
        <authorList>
            <person name="Loftus B.J."/>
            <person name="Fung E."/>
            <person name="Roncaglia P."/>
            <person name="Rowley D."/>
            <person name="Amedeo P."/>
            <person name="Bruno D."/>
            <person name="Vamathevan J."/>
            <person name="Miranda M."/>
            <person name="Anderson I.J."/>
            <person name="Fraser J.A."/>
            <person name="Allen J.E."/>
            <person name="Bosdet I.E."/>
            <person name="Brent M.R."/>
            <person name="Chiu R."/>
            <person name="Doering T.L."/>
            <person name="Donlin M.J."/>
            <person name="D'Souza C.A."/>
            <person name="Fox D.S."/>
            <person name="Grinberg V."/>
            <person name="Fu J."/>
            <person name="Fukushima M."/>
            <person name="Haas B.J."/>
            <person name="Huang J.C."/>
            <person name="Janbon G."/>
            <person name="Jones S.J."/>
            <person name="Koo H.L."/>
            <person name="Krzywinski M.I."/>
            <person name="Kwon-Chung J.K."/>
            <person name="Lengeler K.B."/>
            <person name="Maiti R."/>
            <person name="Marra M.A."/>
            <person name="Marra R.E."/>
            <person name="Mathewson C.A."/>
            <person name="Mitchell T.G."/>
            <person name="Pertea M."/>
            <person name="Riggs F.R."/>
            <person name="Salzberg S.L."/>
            <person name="Schein J.E."/>
            <person name="Shvartsbeyn A."/>
            <person name="Shin H."/>
            <person name="Shumway M."/>
            <person name="Specht C.A."/>
            <person name="Suh B.B."/>
            <person name="Tenney A."/>
            <person name="Utterback T.R."/>
            <person name="Wickes B.L."/>
            <person name="Wortman J.R."/>
            <person name="Wye N.H."/>
            <person name="Kronstad J.W."/>
            <person name="Lodge J.K."/>
            <person name="Heitman J."/>
            <person name="Davis R.W."/>
            <person name="Fraser C.M."/>
            <person name="Hyman R.W."/>
        </authorList>
    </citation>
    <scope>NUCLEOTIDE SEQUENCE [LARGE SCALE GENOMIC DNA]</scope>
    <source>
        <strain evidence="2">JEC21</strain>
        <strain evidence="3">JEC21 / ATCC MYA-565</strain>
    </source>
</reference>
<gene>
    <name evidence="2" type="ordered locus">CNI02965</name>
</gene>
<feature type="transmembrane region" description="Helical" evidence="1">
    <location>
        <begin position="24"/>
        <end position="43"/>
    </location>
</feature>
<dbReference type="VEuPathDB" id="FungiDB:CNI02965"/>
<feature type="transmembrane region" description="Helical" evidence="1">
    <location>
        <begin position="162"/>
        <end position="181"/>
    </location>
</feature>
<evidence type="ECO:0000313" key="3">
    <source>
        <dbReference type="Proteomes" id="UP000002149"/>
    </source>
</evidence>
<reference evidence="2" key="1">
    <citation type="submission" date="2004-05" db="EMBL/GenBank/DDBJ databases">
        <authorList>
            <person name="Loftus B."/>
            <person name="Amedeo P."/>
            <person name="Roncaglia P."/>
            <person name="Vamathevan J."/>
            <person name="Utterback T."/>
            <person name="Van Aken S."/>
            <person name="Fraser C."/>
        </authorList>
    </citation>
    <scope>NUCLEOTIDE SEQUENCE</scope>
    <source>
        <strain evidence="2">JEC21</strain>
    </source>
</reference>
<name>A0A0S2LIT0_CRYD1</name>
<keyword evidence="3" id="KW-1185">Reference proteome</keyword>
<protein>
    <submittedName>
        <fullName evidence="2">Uncharacterized protein</fullName>
    </submittedName>
</protein>
<dbReference type="RefSeq" id="XP_024514411.1">
    <property type="nucleotide sequence ID" value="XM_024658740.1"/>
</dbReference>
<dbReference type="AlphaFoldDB" id="A0A0S2LIT0"/>
<dbReference type="EMBL" id="AE017349">
    <property type="protein sequence ID" value="ALO60779.1"/>
    <property type="molecule type" value="Genomic_DNA"/>
</dbReference>
<sequence length="189" mass="21451">MGLVIGGLFGFITAHYQQAGWRGLFRDMIIVILPFGVSALVFIPKTAGDLAENLPSRDKSKRLYIVNCFLMLSSVIFLVLGITQRTLRLKEASFLVPFLLCWPIFVIFYGARLSEGYALTPPPPPPSFWKIPNMTILIVLALGIYPWWLCDPSITSMSLPSLRLFESFLKIFLLSLWLFWFRLSSGRAK</sequence>
<feature type="transmembrane region" description="Helical" evidence="1">
    <location>
        <begin position="131"/>
        <end position="150"/>
    </location>
</feature>
<organism evidence="2 3">
    <name type="scientific">Cryptococcus deneoformans (strain JEC21 / ATCC MYA-565)</name>
    <name type="common">Cryptococcus neoformans var. neoformans serotype D</name>
    <dbReference type="NCBI Taxonomy" id="214684"/>
    <lineage>
        <taxon>Eukaryota</taxon>
        <taxon>Fungi</taxon>
        <taxon>Dikarya</taxon>
        <taxon>Basidiomycota</taxon>
        <taxon>Agaricomycotina</taxon>
        <taxon>Tremellomycetes</taxon>
        <taxon>Tremellales</taxon>
        <taxon>Cryptococcaceae</taxon>
        <taxon>Cryptococcus</taxon>
        <taxon>Cryptococcus neoformans species complex</taxon>
    </lineage>
</organism>
<feature type="transmembrane region" description="Helical" evidence="1">
    <location>
        <begin position="94"/>
        <end position="111"/>
    </location>
</feature>
<dbReference type="Proteomes" id="UP000002149">
    <property type="component" value="Chromosome 9"/>
</dbReference>